<dbReference type="Gene3D" id="1.10.357.10">
    <property type="entry name" value="Tetracycline Repressor, domain 2"/>
    <property type="match status" value="1"/>
</dbReference>
<dbReference type="AlphaFoldDB" id="A0A6P1T2H6"/>
<name>A0A6P1T2H6_9RHOB</name>
<sequence length="119" mass="12493">MAERMIEAYLGDDHLADRRGQYPMIALSSEIARAAPEVQERYGRLLSTMISLLATDGDEGDDTARERAMAVAALSVGGMILAQTLPESELAADVRRAALAMARQAGSDARADAGGGGIT</sequence>
<evidence type="ECO:0000313" key="2">
    <source>
        <dbReference type="Proteomes" id="UP000464495"/>
    </source>
</evidence>
<protein>
    <submittedName>
        <fullName evidence="1">Uncharacterized protein</fullName>
    </submittedName>
</protein>
<evidence type="ECO:0000313" key="1">
    <source>
        <dbReference type="EMBL" id="QHQ35955.1"/>
    </source>
</evidence>
<dbReference type="EMBL" id="CP046620">
    <property type="protein sequence ID" value="QHQ35955.1"/>
    <property type="molecule type" value="Genomic_DNA"/>
</dbReference>
<accession>A0A6P1T2H6</accession>
<reference evidence="1 2" key="1">
    <citation type="submission" date="2019-12" db="EMBL/GenBank/DDBJ databases">
        <title>Complete genome sequence of Algicella marina strain 9Alg 56(T) isolated from the red alga Tichocarpus crinitus.</title>
        <authorList>
            <person name="Kim S.-G."/>
            <person name="Nedashkovskaya O.I."/>
        </authorList>
    </citation>
    <scope>NUCLEOTIDE SEQUENCE [LARGE SCALE GENOMIC DNA]</scope>
    <source>
        <strain evidence="1 2">9Alg 56</strain>
    </source>
</reference>
<keyword evidence="2" id="KW-1185">Reference proteome</keyword>
<dbReference type="Proteomes" id="UP000464495">
    <property type="component" value="Chromosome"/>
</dbReference>
<proteinExistence type="predicted"/>
<dbReference type="RefSeq" id="WP_284154722.1">
    <property type="nucleotide sequence ID" value="NZ_CP046620.1"/>
</dbReference>
<organism evidence="1 2">
    <name type="scientific">Algicella marina</name>
    <dbReference type="NCBI Taxonomy" id="2683284"/>
    <lineage>
        <taxon>Bacteria</taxon>
        <taxon>Pseudomonadati</taxon>
        <taxon>Pseudomonadota</taxon>
        <taxon>Alphaproteobacteria</taxon>
        <taxon>Rhodobacterales</taxon>
        <taxon>Paracoccaceae</taxon>
        <taxon>Algicella</taxon>
    </lineage>
</organism>
<dbReference type="SUPFAM" id="SSF48498">
    <property type="entry name" value="Tetracyclin repressor-like, C-terminal domain"/>
    <property type="match status" value="1"/>
</dbReference>
<dbReference type="KEGG" id="amaq:GO499_12635"/>
<dbReference type="InterPro" id="IPR036271">
    <property type="entry name" value="Tet_transcr_reg_TetR-rel_C_sf"/>
</dbReference>
<gene>
    <name evidence="1" type="ORF">GO499_12635</name>
</gene>